<accession>A0A7D4Q8R1</accession>
<gene>
    <name evidence="2" type="ORF">HQ865_14310</name>
</gene>
<keyword evidence="1" id="KW-1133">Transmembrane helix</keyword>
<evidence type="ECO:0000313" key="2">
    <source>
        <dbReference type="EMBL" id="QKJ30871.1"/>
    </source>
</evidence>
<keyword evidence="1" id="KW-0472">Membrane</keyword>
<dbReference type="KEGG" id="mmab:HQ865_14310"/>
<name>A0A7D4Q8R1_9SPHI</name>
<evidence type="ECO:0000256" key="1">
    <source>
        <dbReference type="SAM" id="Phobius"/>
    </source>
</evidence>
<evidence type="ECO:0000313" key="3">
    <source>
        <dbReference type="Proteomes" id="UP000505355"/>
    </source>
</evidence>
<protein>
    <submittedName>
        <fullName evidence="2">Uncharacterized protein</fullName>
    </submittedName>
</protein>
<reference evidence="2 3" key="1">
    <citation type="submission" date="2020-05" db="EMBL/GenBank/DDBJ databases">
        <title>Mucilaginibacter mali sp. nov.</title>
        <authorList>
            <person name="Kim H.S."/>
            <person name="Lee K.C."/>
            <person name="Suh M.K."/>
            <person name="Kim J.-S."/>
            <person name="Han K.-I."/>
            <person name="Eom M.K."/>
            <person name="Shin Y.K."/>
            <person name="Lee J.-S."/>
        </authorList>
    </citation>
    <scope>NUCLEOTIDE SEQUENCE [LARGE SCALE GENOMIC DNA]</scope>
    <source>
        <strain evidence="2 3">G2-14</strain>
    </source>
</reference>
<dbReference type="Proteomes" id="UP000505355">
    <property type="component" value="Chromosome"/>
</dbReference>
<dbReference type="RefSeq" id="WP_173415541.1">
    <property type="nucleotide sequence ID" value="NZ_CP054139.1"/>
</dbReference>
<proteinExistence type="predicted"/>
<organism evidence="2 3">
    <name type="scientific">Mucilaginibacter mali</name>
    <dbReference type="NCBI Taxonomy" id="2740462"/>
    <lineage>
        <taxon>Bacteria</taxon>
        <taxon>Pseudomonadati</taxon>
        <taxon>Bacteroidota</taxon>
        <taxon>Sphingobacteriia</taxon>
        <taxon>Sphingobacteriales</taxon>
        <taxon>Sphingobacteriaceae</taxon>
        <taxon>Mucilaginibacter</taxon>
    </lineage>
</organism>
<dbReference type="AlphaFoldDB" id="A0A7D4Q8R1"/>
<keyword evidence="3" id="KW-1185">Reference proteome</keyword>
<dbReference type="EMBL" id="CP054139">
    <property type="protein sequence ID" value="QKJ30871.1"/>
    <property type="molecule type" value="Genomic_DNA"/>
</dbReference>
<feature type="transmembrane region" description="Helical" evidence="1">
    <location>
        <begin position="12"/>
        <end position="33"/>
    </location>
</feature>
<keyword evidence="1" id="KW-0812">Transmembrane</keyword>
<sequence>MLVPISQQISPYFAPLLTGIISIAVAVISYYNYRLNKTLNIKNQLFNEKLKKYIELSRKIAEFVELLDIIGPKINLLSSAAGNIHELEELGLKANEIGLGIQYLIIESHMLVPEEIIKRMTVFAECQNLGLPHDLTKVNSTTYWEHDQDIRKKGEDLIMALRNDLGVEKLSVKFGDTSPKKNQ</sequence>